<sequence>MVGIGLGSLTAITILIVVVCLACRRTQQTQVQTVATVALPHMVYAAPTSCYSNVLTLPAPAPYQQAPYSVQPQPQYGSIPSQPESLTIQAYNPAPVQVMQYPPPVQQQIIITGTSTCAGINQDLQTVQQTTQTVEAVHSAVDKALDAGKKIGDFSSIFT</sequence>
<keyword evidence="3" id="KW-1185">Reference proteome</keyword>
<accession>A0A1W0WCP1</accession>
<keyword evidence="1" id="KW-1133">Transmembrane helix</keyword>
<protein>
    <submittedName>
        <fullName evidence="2">Uncharacterized protein</fullName>
    </submittedName>
</protein>
<evidence type="ECO:0000256" key="1">
    <source>
        <dbReference type="SAM" id="Phobius"/>
    </source>
</evidence>
<dbReference type="EMBL" id="MTYJ01000134">
    <property type="protein sequence ID" value="OQV12938.1"/>
    <property type="molecule type" value="Genomic_DNA"/>
</dbReference>
<feature type="transmembrane region" description="Helical" evidence="1">
    <location>
        <begin position="6"/>
        <end position="23"/>
    </location>
</feature>
<proteinExistence type="predicted"/>
<evidence type="ECO:0000313" key="2">
    <source>
        <dbReference type="EMBL" id="OQV12938.1"/>
    </source>
</evidence>
<dbReference type="Proteomes" id="UP000192578">
    <property type="component" value="Unassembled WGS sequence"/>
</dbReference>
<reference evidence="3" key="1">
    <citation type="submission" date="2017-01" db="EMBL/GenBank/DDBJ databases">
        <title>Comparative genomics of anhydrobiosis in the tardigrade Hypsibius dujardini.</title>
        <authorList>
            <person name="Yoshida Y."/>
            <person name="Koutsovoulos G."/>
            <person name="Laetsch D."/>
            <person name="Stevens L."/>
            <person name="Kumar S."/>
            <person name="Horikawa D."/>
            <person name="Ishino K."/>
            <person name="Komine S."/>
            <person name="Tomita M."/>
            <person name="Blaxter M."/>
            <person name="Arakawa K."/>
        </authorList>
    </citation>
    <scope>NUCLEOTIDE SEQUENCE [LARGE SCALE GENOMIC DNA]</scope>
    <source>
        <strain evidence="3">Z151</strain>
    </source>
</reference>
<comment type="caution">
    <text evidence="2">The sequence shown here is derived from an EMBL/GenBank/DDBJ whole genome shotgun (WGS) entry which is preliminary data.</text>
</comment>
<keyword evidence="1" id="KW-0812">Transmembrane</keyword>
<dbReference type="AlphaFoldDB" id="A0A1W0WCP1"/>
<name>A0A1W0WCP1_HYPEX</name>
<evidence type="ECO:0000313" key="3">
    <source>
        <dbReference type="Proteomes" id="UP000192578"/>
    </source>
</evidence>
<organism evidence="2 3">
    <name type="scientific">Hypsibius exemplaris</name>
    <name type="common">Freshwater tardigrade</name>
    <dbReference type="NCBI Taxonomy" id="2072580"/>
    <lineage>
        <taxon>Eukaryota</taxon>
        <taxon>Metazoa</taxon>
        <taxon>Ecdysozoa</taxon>
        <taxon>Tardigrada</taxon>
        <taxon>Eutardigrada</taxon>
        <taxon>Parachela</taxon>
        <taxon>Hypsibioidea</taxon>
        <taxon>Hypsibiidae</taxon>
        <taxon>Hypsibius</taxon>
    </lineage>
</organism>
<keyword evidence="1" id="KW-0472">Membrane</keyword>
<gene>
    <name evidence="2" type="ORF">BV898_12859</name>
</gene>